<comment type="similarity">
    <text evidence="2">Belongs to the multi antimicrobial extrusion (MATE) (TC 2.A.66.1) family. MepA subfamily.</text>
</comment>
<evidence type="ECO:0000256" key="3">
    <source>
        <dbReference type="ARBA" id="ARBA00022106"/>
    </source>
</evidence>
<organism evidence="11 12">
    <name type="scientific">Psychrilyobacter piezotolerans</name>
    <dbReference type="NCBI Taxonomy" id="2293438"/>
    <lineage>
        <taxon>Bacteria</taxon>
        <taxon>Fusobacteriati</taxon>
        <taxon>Fusobacteriota</taxon>
        <taxon>Fusobacteriia</taxon>
        <taxon>Fusobacteriales</taxon>
        <taxon>Fusobacteriaceae</taxon>
        <taxon>Psychrilyobacter</taxon>
    </lineage>
</organism>
<feature type="transmembrane region" description="Helical" evidence="10">
    <location>
        <begin position="412"/>
        <end position="430"/>
    </location>
</feature>
<keyword evidence="6 10" id="KW-0812">Transmembrane</keyword>
<accession>A0ABX9KL86</accession>
<gene>
    <name evidence="11" type="ORF">DYH56_00525</name>
</gene>
<feature type="transmembrane region" description="Helical" evidence="10">
    <location>
        <begin position="352"/>
        <end position="370"/>
    </location>
</feature>
<feature type="transmembrane region" description="Helical" evidence="10">
    <location>
        <begin position="12"/>
        <end position="38"/>
    </location>
</feature>
<dbReference type="NCBIfam" id="TIGR00797">
    <property type="entry name" value="matE"/>
    <property type="match status" value="1"/>
</dbReference>
<feature type="transmembrane region" description="Helical" evidence="10">
    <location>
        <begin position="232"/>
        <end position="258"/>
    </location>
</feature>
<feature type="transmembrane region" description="Helical" evidence="10">
    <location>
        <begin position="264"/>
        <end position="286"/>
    </location>
</feature>
<dbReference type="PIRSF" id="PIRSF006603">
    <property type="entry name" value="DinF"/>
    <property type="match status" value="1"/>
</dbReference>
<feature type="transmembrane region" description="Helical" evidence="10">
    <location>
        <begin position="382"/>
        <end position="400"/>
    </location>
</feature>
<evidence type="ECO:0000256" key="5">
    <source>
        <dbReference type="ARBA" id="ARBA00022475"/>
    </source>
</evidence>
<evidence type="ECO:0000256" key="1">
    <source>
        <dbReference type="ARBA" id="ARBA00004651"/>
    </source>
</evidence>
<evidence type="ECO:0000313" key="12">
    <source>
        <dbReference type="Proteomes" id="UP000263486"/>
    </source>
</evidence>
<protein>
    <recommendedName>
        <fullName evidence="3">Multidrug export protein MepA</fullName>
    </recommendedName>
</protein>
<dbReference type="InterPro" id="IPR002528">
    <property type="entry name" value="MATE_fam"/>
</dbReference>
<sequence>MDLRKDPILKLFLNYLLPSVAGTLSVGILIFIDTLFIGRGIGSLGLAALTTAVPMFTLYSSIGLLLGMGGATVGAIELGRGKKDSLKTAFTNALLLAIGLSIILTIIQQLFLKDIVSGLGATREIYHMVRSYLKVISLFTCFYLIPHTMNIFIRNDNNPNLAMVGMMICGLTNIVLDYIFIFIFKWGMIGAATATGIAQLTYTLILATHFISSKNTLGVIKDGLNIKILKRIIKTGFPSFITDAFGGVVIFLLNGILFKLSGSIGVSAYAIILNINWMIYLLYLGISQGCQPIISINYGSSLKNRLDEMLKIGVITSFCVGVLIYIGVVFYRENLVNLFVSENRELTEVATNGFPLFFIAIIFMGFNLFMGTYFQAVEQTKISMFIMFLRGLGMTAILLYPMAEFYGIDGVWLTLPLAEMTTTVLIIWGIRKKMV</sequence>
<feature type="transmembrane region" description="Helical" evidence="10">
    <location>
        <begin position="189"/>
        <end position="211"/>
    </location>
</feature>
<keyword evidence="8 10" id="KW-0472">Membrane</keyword>
<dbReference type="PANTHER" id="PTHR43823:SF4">
    <property type="entry name" value="SPORULATION PROTEIN YKVU"/>
    <property type="match status" value="1"/>
</dbReference>
<feature type="transmembrane region" description="Helical" evidence="10">
    <location>
        <begin position="58"/>
        <end position="78"/>
    </location>
</feature>
<feature type="transmembrane region" description="Helical" evidence="10">
    <location>
        <begin position="312"/>
        <end position="332"/>
    </location>
</feature>
<evidence type="ECO:0000256" key="6">
    <source>
        <dbReference type="ARBA" id="ARBA00022692"/>
    </source>
</evidence>
<evidence type="ECO:0000256" key="4">
    <source>
        <dbReference type="ARBA" id="ARBA00022448"/>
    </source>
</evidence>
<dbReference type="Proteomes" id="UP000263486">
    <property type="component" value="Unassembled WGS sequence"/>
</dbReference>
<dbReference type="InterPro" id="IPR045070">
    <property type="entry name" value="MATE_MepA-like"/>
</dbReference>
<comment type="caution">
    <text evidence="11">The sequence shown here is derived from an EMBL/GenBank/DDBJ whole genome shotgun (WGS) entry which is preliminary data.</text>
</comment>
<name>A0ABX9KL86_9FUSO</name>
<dbReference type="InterPro" id="IPR048279">
    <property type="entry name" value="MdtK-like"/>
</dbReference>
<dbReference type="RefSeq" id="WP_114640891.1">
    <property type="nucleotide sequence ID" value="NZ_JAACIO010000001.1"/>
</dbReference>
<evidence type="ECO:0000313" key="11">
    <source>
        <dbReference type="EMBL" id="REI43171.1"/>
    </source>
</evidence>
<keyword evidence="5" id="KW-1003">Cell membrane</keyword>
<feature type="transmembrane region" description="Helical" evidence="10">
    <location>
        <begin position="161"/>
        <end position="183"/>
    </location>
</feature>
<keyword evidence="4" id="KW-0813">Transport</keyword>
<keyword evidence="7 10" id="KW-1133">Transmembrane helix</keyword>
<dbReference type="CDD" id="cd13143">
    <property type="entry name" value="MATE_MepA_like"/>
    <property type="match status" value="1"/>
</dbReference>
<evidence type="ECO:0000256" key="9">
    <source>
        <dbReference type="ARBA" id="ARBA00023251"/>
    </source>
</evidence>
<evidence type="ECO:0000256" key="7">
    <source>
        <dbReference type="ARBA" id="ARBA00022989"/>
    </source>
</evidence>
<reference evidence="11 12" key="1">
    <citation type="submission" date="2018-08" db="EMBL/GenBank/DDBJ databases">
        <title>Draft genome sequence of Psychrilyobacter sp. strain SD5 isolated from Black Sea water.</title>
        <authorList>
            <person name="Yadav S."/>
            <person name="Villanueva L."/>
            <person name="Damste J.S.S."/>
        </authorList>
    </citation>
    <scope>NUCLEOTIDE SEQUENCE [LARGE SCALE GENOMIC DNA]</scope>
    <source>
        <strain evidence="11 12">SD5</strain>
    </source>
</reference>
<proteinExistence type="inferred from homology"/>
<evidence type="ECO:0000256" key="8">
    <source>
        <dbReference type="ARBA" id="ARBA00023136"/>
    </source>
</evidence>
<feature type="transmembrane region" description="Helical" evidence="10">
    <location>
        <begin position="90"/>
        <end position="111"/>
    </location>
</feature>
<comment type="subcellular location">
    <subcellularLocation>
        <location evidence="1">Cell membrane</location>
        <topology evidence="1">Multi-pass membrane protein</topology>
    </subcellularLocation>
</comment>
<evidence type="ECO:0000256" key="10">
    <source>
        <dbReference type="SAM" id="Phobius"/>
    </source>
</evidence>
<keyword evidence="9" id="KW-0046">Antibiotic resistance</keyword>
<feature type="transmembrane region" description="Helical" evidence="10">
    <location>
        <begin position="131"/>
        <end position="149"/>
    </location>
</feature>
<dbReference type="EMBL" id="QUAJ01000001">
    <property type="protein sequence ID" value="REI43171.1"/>
    <property type="molecule type" value="Genomic_DNA"/>
</dbReference>
<dbReference type="InterPro" id="IPR051327">
    <property type="entry name" value="MATE_MepA_subfamily"/>
</dbReference>
<keyword evidence="12" id="KW-1185">Reference proteome</keyword>
<evidence type="ECO:0000256" key="2">
    <source>
        <dbReference type="ARBA" id="ARBA00008417"/>
    </source>
</evidence>
<dbReference type="PANTHER" id="PTHR43823">
    <property type="entry name" value="SPORULATION PROTEIN YKVU"/>
    <property type="match status" value="1"/>
</dbReference>
<dbReference type="Pfam" id="PF01554">
    <property type="entry name" value="MatE"/>
    <property type="match status" value="2"/>
</dbReference>